<evidence type="ECO:0000313" key="2">
    <source>
        <dbReference type="EMBL" id="EHG25388.1"/>
    </source>
</evidence>
<proteinExistence type="predicted"/>
<dbReference type="Proteomes" id="UP000003175">
    <property type="component" value="Unassembled WGS sequence"/>
</dbReference>
<dbReference type="InterPro" id="IPR029025">
    <property type="entry name" value="T3SS_substrate_exporter_C"/>
</dbReference>
<dbReference type="Pfam" id="PF01312">
    <property type="entry name" value="Bac_export_2"/>
    <property type="match status" value="1"/>
</dbReference>
<dbReference type="InterPro" id="IPR006135">
    <property type="entry name" value="T3SS_substrate_exporter"/>
</dbReference>
<keyword evidence="3" id="KW-1185">Reference proteome</keyword>
<sequence length="110" mass="12627">MAERWDNDTSPVDTIPKEQEQDQRAVAIKYDVKNDRAPRVTAKGRSLVADRILAEARKNGIPVYQNKSLVNMLMALEIDREIPPELYRTIAEVLAHVYRIDRHAGDRRSS</sequence>
<feature type="region of interest" description="Disordered" evidence="1">
    <location>
        <begin position="1"/>
        <end position="23"/>
    </location>
</feature>
<protein>
    <recommendedName>
        <fullName evidence="4">FlhB domain-containing protein</fullName>
    </recommendedName>
</protein>
<evidence type="ECO:0000256" key="1">
    <source>
        <dbReference type="SAM" id="MobiDB-lite"/>
    </source>
</evidence>
<dbReference type="Gene3D" id="3.40.1690.10">
    <property type="entry name" value="secretion proteins EscU"/>
    <property type="match status" value="1"/>
</dbReference>
<dbReference type="SUPFAM" id="SSF160544">
    <property type="entry name" value="EscU C-terminal domain-like"/>
    <property type="match status" value="1"/>
</dbReference>
<accession>A0ABP2MRC6</accession>
<dbReference type="EMBL" id="ADGH01000004">
    <property type="protein sequence ID" value="EHG25388.1"/>
    <property type="molecule type" value="Genomic_DNA"/>
</dbReference>
<reference evidence="2 3" key="1">
    <citation type="submission" date="2011-08" db="EMBL/GenBank/DDBJ databases">
        <title>The Genome Sequence of Selenomonas noxia F0398.</title>
        <authorList>
            <consortium name="The Broad Institute Genome Sequencing Platform"/>
            <person name="Earl A."/>
            <person name="Ward D."/>
            <person name="Feldgarden M."/>
            <person name="Gevers D."/>
            <person name="Izard J."/>
            <person name="Ganesan A."/>
            <person name="Blanton J.M."/>
            <person name="Baranova O.V."/>
            <person name="Tanner A.C."/>
            <person name="Dewhirst F.E."/>
            <person name="Young S.K."/>
            <person name="Zeng Q."/>
            <person name="Gargeya S."/>
            <person name="Fitzgerald M."/>
            <person name="Haas B."/>
            <person name="Abouelleil A."/>
            <person name="Alvarado L."/>
            <person name="Arachchi H.M."/>
            <person name="Berlin A."/>
            <person name="Brown A."/>
            <person name="Chapman S.B."/>
            <person name="Chen Z."/>
            <person name="Dunbar C."/>
            <person name="Freedman E."/>
            <person name="Gearin G."/>
            <person name="Gellesch M."/>
            <person name="Goldberg J."/>
            <person name="Griggs A."/>
            <person name="Gujja S."/>
            <person name="Heiman D."/>
            <person name="Howarth C."/>
            <person name="Larson L."/>
            <person name="Lui A."/>
            <person name="MacDonald P.J.P."/>
            <person name="Montmayeur A."/>
            <person name="Murphy C."/>
            <person name="Neiman D."/>
            <person name="Pearson M."/>
            <person name="Priest M."/>
            <person name="Roberts A."/>
            <person name="Saif S."/>
            <person name="Shea T."/>
            <person name="Shenoy N."/>
            <person name="Sisk P."/>
            <person name="Stolte C."/>
            <person name="Sykes S."/>
            <person name="Wortman J."/>
            <person name="Nusbaum C."/>
            <person name="Birren B."/>
        </authorList>
    </citation>
    <scope>NUCLEOTIDE SEQUENCE [LARGE SCALE GENOMIC DNA]</scope>
    <source>
        <strain evidence="2 3">F0398</strain>
    </source>
</reference>
<evidence type="ECO:0000313" key="3">
    <source>
        <dbReference type="Proteomes" id="UP000003175"/>
    </source>
</evidence>
<comment type="caution">
    <text evidence="2">The sequence shown here is derived from an EMBL/GenBank/DDBJ whole genome shotgun (WGS) entry which is preliminary data.</text>
</comment>
<gene>
    <name evidence="2" type="ORF">HMPREF9432_00768</name>
</gene>
<evidence type="ECO:0008006" key="4">
    <source>
        <dbReference type="Google" id="ProtNLM"/>
    </source>
</evidence>
<dbReference type="PANTHER" id="PTHR30531:SF12">
    <property type="entry name" value="FLAGELLAR BIOSYNTHETIC PROTEIN FLHB"/>
    <property type="match status" value="1"/>
</dbReference>
<dbReference type="RefSeq" id="WP_006696113.1">
    <property type="nucleotide sequence ID" value="NZ_JH376858.1"/>
</dbReference>
<name>A0ABP2MRC6_9FIRM</name>
<dbReference type="PANTHER" id="PTHR30531">
    <property type="entry name" value="FLAGELLAR BIOSYNTHETIC PROTEIN FLHB"/>
    <property type="match status" value="1"/>
</dbReference>
<organism evidence="2 3">
    <name type="scientific">Selenomonas noxia F0398</name>
    <dbReference type="NCBI Taxonomy" id="702437"/>
    <lineage>
        <taxon>Bacteria</taxon>
        <taxon>Bacillati</taxon>
        <taxon>Bacillota</taxon>
        <taxon>Negativicutes</taxon>
        <taxon>Selenomonadales</taxon>
        <taxon>Selenomonadaceae</taxon>
        <taxon>Selenomonas</taxon>
    </lineage>
</organism>